<dbReference type="EMBL" id="ACCJ01000229">
    <property type="protein sequence ID" value="EEG54761.1"/>
    <property type="molecule type" value="Genomic_DNA"/>
</dbReference>
<organism evidence="1 2">
    <name type="scientific">[Clostridium] asparagiforme DSM 15981</name>
    <dbReference type="NCBI Taxonomy" id="518636"/>
    <lineage>
        <taxon>Bacteria</taxon>
        <taxon>Bacillati</taxon>
        <taxon>Bacillota</taxon>
        <taxon>Clostridia</taxon>
        <taxon>Lachnospirales</taxon>
        <taxon>Lachnospiraceae</taxon>
        <taxon>Enterocloster</taxon>
    </lineage>
</organism>
<comment type="caution">
    <text evidence="1">The sequence shown here is derived from an EMBL/GenBank/DDBJ whole genome shotgun (WGS) entry which is preliminary data.</text>
</comment>
<dbReference type="HOGENOM" id="CLU_2407974_0_0_9"/>
<dbReference type="AlphaFoldDB" id="C0D1M6"/>
<name>C0D1M6_9FIRM</name>
<dbReference type="Proteomes" id="UP000004756">
    <property type="component" value="Unassembled WGS sequence"/>
</dbReference>
<protein>
    <submittedName>
        <fullName evidence="1">Uncharacterized protein</fullName>
    </submittedName>
</protein>
<sequence length="92" mass="10246">MSSEMEQILFLTAARKREIGDTAALEHFSSLCSYVIQEAGNMVCVRMRQEPVTARAVPVSAQVEGAPYLSVLLKKYSQDVSALYRLALNHKK</sequence>
<keyword evidence="2" id="KW-1185">Reference proteome</keyword>
<accession>C0D1M6</accession>
<dbReference type="RefSeq" id="WP_007712307.1">
    <property type="nucleotide sequence ID" value="NZ_GG657592.1"/>
</dbReference>
<evidence type="ECO:0000313" key="1">
    <source>
        <dbReference type="EMBL" id="EEG54761.1"/>
    </source>
</evidence>
<reference evidence="1 2" key="1">
    <citation type="submission" date="2009-02" db="EMBL/GenBank/DDBJ databases">
        <title>Draft genome sequence of Clostridium asparagiforme (DSM 15981).</title>
        <authorList>
            <person name="Sudarsanam P."/>
            <person name="Ley R."/>
            <person name="Guruge J."/>
            <person name="Turnbaugh P.J."/>
            <person name="Mahowald M."/>
            <person name="Liep D."/>
            <person name="Gordon J."/>
        </authorList>
    </citation>
    <scope>NUCLEOTIDE SEQUENCE [LARGE SCALE GENOMIC DNA]</scope>
    <source>
        <strain evidence="1 2">DSM 15981</strain>
    </source>
</reference>
<gene>
    <name evidence="1" type="ORF">CLOSTASPAR_03164</name>
</gene>
<evidence type="ECO:0000313" key="2">
    <source>
        <dbReference type="Proteomes" id="UP000004756"/>
    </source>
</evidence>
<proteinExistence type="predicted"/>